<keyword evidence="2" id="KW-1185">Reference proteome</keyword>
<proteinExistence type="predicted"/>
<dbReference type="GO" id="GO:0000160">
    <property type="term" value="P:phosphorelay signal transduction system"/>
    <property type="evidence" value="ECO:0007669"/>
    <property type="project" value="InterPro"/>
</dbReference>
<dbReference type="Proteomes" id="UP000263993">
    <property type="component" value="Unassembled WGS sequence"/>
</dbReference>
<evidence type="ECO:0000313" key="1">
    <source>
        <dbReference type="EMBL" id="RDV03497.1"/>
    </source>
</evidence>
<protein>
    <recommendedName>
        <fullName evidence="3">Hpt domain-containing protein</fullName>
    </recommendedName>
</protein>
<dbReference type="InterPro" id="IPR036641">
    <property type="entry name" value="HPT_dom_sf"/>
</dbReference>
<evidence type="ECO:0000313" key="2">
    <source>
        <dbReference type="Proteomes" id="UP000263993"/>
    </source>
</evidence>
<dbReference type="EMBL" id="QRGO01000001">
    <property type="protein sequence ID" value="RDV03497.1"/>
    <property type="molecule type" value="Genomic_DNA"/>
</dbReference>
<dbReference type="RefSeq" id="WP_115515522.1">
    <property type="nucleotide sequence ID" value="NZ_QRGO01000001.1"/>
</dbReference>
<evidence type="ECO:0008006" key="3">
    <source>
        <dbReference type="Google" id="ProtNLM"/>
    </source>
</evidence>
<sequence>MATKQGNSEANIFYADTRFERMARRPGGVSREEAIERAQGAVEELKTDFIAWIDEQYNELSTTLADVARNPADKAALERAHQKSAYLRDVGGTMGYTLVTFVATTLCDVLDAYIAGAPFDKNVTDCHMDAFLLARTDEYRHMRPQEVPELAKGLLRVVEVASIVPPGDSTE</sequence>
<accession>A0A371B7M2</accession>
<dbReference type="OrthoDB" id="8443180at2"/>
<name>A0A371B7M2_9BRAD</name>
<reference evidence="2" key="1">
    <citation type="submission" date="2018-08" db="EMBL/GenBank/DDBJ databases">
        <authorList>
            <person name="Kim S.-J."/>
            <person name="Jung G.-Y."/>
        </authorList>
    </citation>
    <scope>NUCLEOTIDE SEQUENCE [LARGE SCALE GENOMIC DNA]</scope>
    <source>
        <strain evidence="2">GY_H</strain>
    </source>
</reference>
<dbReference type="AlphaFoldDB" id="A0A371B7M2"/>
<organism evidence="1 2">
    <name type="scientific">Undibacter mobilis</name>
    <dbReference type="NCBI Taxonomy" id="2292256"/>
    <lineage>
        <taxon>Bacteria</taxon>
        <taxon>Pseudomonadati</taxon>
        <taxon>Pseudomonadota</taxon>
        <taxon>Alphaproteobacteria</taxon>
        <taxon>Hyphomicrobiales</taxon>
        <taxon>Nitrobacteraceae</taxon>
        <taxon>Undibacter</taxon>
    </lineage>
</organism>
<dbReference type="SUPFAM" id="SSF47226">
    <property type="entry name" value="Histidine-containing phosphotransfer domain, HPT domain"/>
    <property type="match status" value="1"/>
</dbReference>
<comment type="caution">
    <text evidence="1">The sequence shown here is derived from an EMBL/GenBank/DDBJ whole genome shotgun (WGS) entry which is preliminary data.</text>
</comment>
<gene>
    <name evidence="1" type="ORF">DXH78_02150</name>
</gene>